<organism evidence="1 2">
    <name type="scientific">Phaeocystidibacter marisrubri</name>
    <dbReference type="NCBI Taxonomy" id="1577780"/>
    <lineage>
        <taxon>Bacteria</taxon>
        <taxon>Pseudomonadati</taxon>
        <taxon>Bacteroidota</taxon>
        <taxon>Flavobacteriia</taxon>
        <taxon>Flavobacteriales</taxon>
        <taxon>Phaeocystidibacteraceae</taxon>
        <taxon>Phaeocystidibacter</taxon>
    </lineage>
</organism>
<dbReference type="OrthoDB" id="9153118at2"/>
<dbReference type="AlphaFoldDB" id="A0A6L3ZJW8"/>
<gene>
    <name evidence="1" type="ORF">F8C82_06860</name>
</gene>
<dbReference type="EMBL" id="WBVQ01000001">
    <property type="protein sequence ID" value="KAB2818117.1"/>
    <property type="molecule type" value="Genomic_DNA"/>
</dbReference>
<dbReference type="GO" id="GO:0009295">
    <property type="term" value="C:nucleoid"/>
    <property type="evidence" value="ECO:0007669"/>
    <property type="project" value="InterPro"/>
</dbReference>
<comment type="caution">
    <text evidence="1">The sequence shown here is derived from an EMBL/GenBank/DDBJ whole genome shotgun (WGS) entry which is preliminary data.</text>
</comment>
<sequence length="334" mass="37981">MNISEAYTKSISLVVSERAEKVVEVDQYVVGDNQDFFTQALLRHFKAADLLRFEFTHPIDLKYNVLYEASRAFFKDDESANFTELISKHLAEASSHPNIKPGDLVVAKFTEIEYDGIPCEAIGIYKFDSRQRILSVNSSGGVRLESGIGTQKPDKACFIIDGGVEPTLFILDNDQKDSEFWTHNFINARPKSEEANYTSEIISATKDFVTKKLPEDFVVSKVDQVDLMKRSMDYFKEAEQFNQHEFEQAVLVENDVIESYRAHKSQTAAESGMAVPESFSMATAVVKKQAGNYKGVIKLDKNFHIYVHGDRSMIESGTDENGRKFYKLYYDKEE</sequence>
<proteinExistence type="predicted"/>
<accession>A0A6L3ZJW8</accession>
<dbReference type="InterPro" id="IPR007358">
    <property type="entry name" value="Nucleoid_associated_NdpA"/>
</dbReference>
<keyword evidence="2" id="KW-1185">Reference proteome</keyword>
<dbReference type="Proteomes" id="UP000484164">
    <property type="component" value="Unassembled WGS sequence"/>
</dbReference>
<reference evidence="1 2" key="1">
    <citation type="submission" date="2019-10" db="EMBL/GenBank/DDBJ databases">
        <title>Genome sequence of Phaeocystidibacter marisrubri JCM30614 (type strain).</title>
        <authorList>
            <person name="Bowman J.P."/>
        </authorList>
    </citation>
    <scope>NUCLEOTIDE SEQUENCE [LARGE SCALE GENOMIC DNA]</scope>
    <source>
        <strain evidence="1 2">JCM 30614</strain>
    </source>
</reference>
<dbReference type="RefSeq" id="WP_151692805.1">
    <property type="nucleotide sequence ID" value="NZ_BMGX01000002.1"/>
</dbReference>
<evidence type="ECO:0000313" key="1">
    <source>
        <dbReference type="EMBL" id="KAB2818117.1"/>
    </source>
</evidence>
<name>A0A6L3ZJW8_9FLAO</name>
<dbReference type="Pfam" id="PF04245">
    <property type="entry name" value="NA37"/>
    <property type="match status" value="1"/>
</dbReference>
<evidence type="ECO:0000313" key="2">
    <source>
        <dbReference type="Proteomes" id="UP000484164"/>
    </source>
</evidence>
<protein>
    <submittedName>
        <fullName evidence="1">Nucleoid-associated protein</fullName>
    </submittedName>
</protein>